<keyword evidence="2" id="KW-0812">Transmembrane</keyword>
<sequence length="355" mass="40141">MSAPFGVKFFLKEKDLGMMNEGYVWILTNGLMNVLDVLEPTILDSMQGALGVVPYIARSEKLDNFNTRWKRESFIGKEMINFGLWAYDTIWALAMAAERVGDMKPNSLRLESDGNFIDVLGVSQTGPKLLEEILKIKFEGLSGEFHVVNGQLQPSAFLILNVVGESTTVPKDWAIPMNGKKLKIGVPVPEGFSELVNVEKDPYTNSTRVSGYCIDVFKSAIESLPYTLPYEFVPFQREDGKSAGSYNDLIYQVHLKLKKHGGLPVQRFLTNIRLENWANAYFHGARYGEMCSTLAECFNAWITKEHFLPITPMLFGIMEKMMEMSWNRLEESMKWNSVLCPQIEIVLASKDFEGG</sequence>
<dbReference type="Gene3D" id="3.40.50.2300">
    <property type="match status" value="1"/>
</dbReference>
<reference evidence="6 7" key="1">
    <citation type="submission" date="2020-10" db="EMBL/GenBank/DDBJ databases">
        <title>The Coptis chinensis genome and diversification of protoberbering-type alkaloids.</title>
        <authorList>
            <person name="Wang B."/>
            <person name="Shu S."/>
            <person name="Song C."/>
            <person name="Liu Y."/>
        </authorList>
    </citation>
    <scope>NUCLEOTIDE SEQUENCE [LARGE SCALE GENOMIC DNA]</scope>
    <source>
        <strain evidence="6">HL-2020</strain>
        <tissue evidence="6">Leaf</tissue>
    </source>
</reference>
<organism evidence="6 7">
    <name type="scientific">Coptis chinensis</name>
    <dbReference type="NCBI Taxonomy" id="261450"/>
    <lineage>
        <taxon>Eukaryota</taxon>
        <taxon>Viridiplantae</taxon>
        <taxon>Streptophyta</taxon>
        <taxon>Embryophyta</taxon>
        <taxon>Tracheophyta</taxon>
        <taxon>Spermatophyta</taxon>
        <taxon>Magnoliopsida</taxon>
        <taxon>Ranunculales</taxon>
        <taxon>Ranunculaceae</taxon>
        <taxon>Coptidoideae</taxon>
        <taxon>Coptis</taxon>
    </lineage>
</organism>
<proteinExistence type="predicted"/>
<evidence type="ECO:0000313" key="7">
    <source>
        <dbReference type="Proteomes" id="UP000631114"/>
    </source>
</evidence>
<dbReference type="Pfam" id="PF01094">
    <property type="entry name" value="ANF_receptor"/>
    <property type="match status" value="1"/>
</dbReference>
<dbReference type="InterPro" id="IPR028082">
    <property type="entry name" value="Peripla_BP_I"/>
</dbReference>
<gene>
    <name evidence="6" type="ORF">IFM89_006165</name>
</gene>
<dbReference type="InterPro" id="IPR001828">
    <property type="entry name" value="ANF_lig-bd_rcpt"/>
</dbReference>
<dbReference type="SUPFAM" id="SSF53822">
    <property type="entry name" value="Periplasmic binding protein-like I"/>
    <property type="match status" value="1"/>
</dbReference>
<accession>A0A835GUQ7</accession>
<evidence type="ECO:0000313" key="6">
    <source>
        <dbReference type="EMBL" id="KAF9587911.1"/>
    </source>
</evidence>
<dbReference type="PANTHER" id="PTHR34836">
    <property type="entry name" value="OS06G0188250 PROTEIN"/>
    <property type="match status" value="1"/>
</dbReference>
<evidence type="ECO:0000256" key="4">
    <source>
        <dbReference type="ARBA" id="ARBA00023136"/>
    </source>
</evidence>
<dbReference type="Gene3D" id="3.40.190.10">
    <property type="entry name" value="Periplasmic binding protein-like II"/>
    <property type="match status" value="1"/>
</dbReference>
<dbReference type="SUPFAM" id="SSF53850">
    <property type="entry name" value="Periplasmic binding protein-like II"/>
    <property type="match status" value="1"/>
</dbReference>
<dbReference type="AlphaFoldDB" id="A0A835GUQ7"/>
<evidence type="ECO:0000259" key="5">
    <source>
        <dbReference type="Pfam" id="PF01094"/>
    </source>
</evidence>
<comment type="caution">
    <text evidence="6">The sequence shown here is derived from an EMBL/GenBank/DDBJ whole genome shotgun (WGS) entry which is preliminary data.</text>
</comment>
<feature type="domain" description="Receptor ligand binding region" evidence="5">
    <location>
        <begin position="8"/>
        <end position="164"/>
    </location>
</feature>
<dbReference type="OrthoDB" id="5984008at2759"/>
<comment type="subcellular location">
    <subcellularLocation>
        <location evidence="1">Membrane</location>
    </subcellularLocation>
</comment>
<keyword evidence="4" id="KW-0472">Membrane</keyword>
<dbReference type="PANTHER" id="PTHR34836:SF1">
    <property type="entry name" value="OS09G0428600 PROTEIN"/>
    <property type="match status" value="1"/>
</dbReference>
<dbReference type="EMBL" id="JADFTS010000009">
    <property type="protein sequence ID" value="KAF9587911.1"/>
    <property type="molecule type" value="Genomic_DNA"/>
</dbReference>
<keyword evidence="3" id="KW-1133">Transmembrane helix</keyword>
<dbReference type="InterPro" id="IPR015683">
    <property type="entry name" value="Ionotropic_Glu_rcpt"/>
</dbReference>
<dbReference type="Proteomes" id="UP000631114">
    <property type="component" value="Unassembled WGS sequence"/>
</dbReference>
<keyword evidence="7" id="KW-1185">Reference proteome</keyword>
<evidence type="ECO:0000256" key="1">
    <source>
        <dbReference type="ARBA" id="ARBA00004370"/>
    </source>
</evidence>
<evidence type="ECO:0000256" key="2">
    <source>
        <dbReference type="ARBA" id="ARBA00022692"/>
    </source>
</evidence>
<dbReference type="GO" id="GO:0016020">
    <property type="term" value="C:membrane"/>
    <property type="evidence" value="ECO:0007669"/>
    <property type="project" value="UniProtKB-SubCell"/>
</dbReference>
<name>A0A835GUQ7_9MAGN</name>
<evidence type="ECO:0000256" key="3">
    <source>
        <dbReference type="ARBA" id="ARBA00022989"/>
    </source>
</evidence>
<protein>
    <recommendedName>
        <fullName evidence="5">Receptor ligand binding region domain-containing protein</fullName>
    </recommendedName>
</protein>